<dbReference type="EMBL" id="CAJNOC010010099">
    <property type="protein sequence ID" value="CAF1136365.1"/>
    <property type="molecule type" value="Genomic_DNA"/>
</dbReference>
<name>A0A814RP77_9BILA</name>
<sequence length="155" mass="17407">KPKVSRTATQYNKENRRKGNVSSVGVEELEISSIGVVNLSNEVHLRTIKGDLEVIKGEVLLGKKEVPTPVIFDELLSDEENKVAQEFLKKNNDIFAVSLEDLKEPCSVANFDIKTTVDTPIRLRPYRMSQKEREIINKEVETMLKAGIILASQSP</sequence>
<comment type="caution">
    <text evidence="1">The sequence shown here is derived from an EMBL/GenBank/DDBJ whole genome shotgun (WGS) entry which is preliminary data.</text>
</comment>
<dbReference type="Proteomes" id="UP000663879">
    <property type="component" value="Unassembled WGS sequence"/>
</dbReference>
<dbReference type="AlphaFoldDB" id="A0A814RP77"/>
<keyword evidence="2" id="KW-1185">Reference proteome</keyword>
<evidence type="ECO:0000313" key="1">
    <source>
        <dbReference type="EMBL" id="CAF1136365.1"/>
    </source>
</evidence>
<protein>
    <submittedName>
        <fullName evidence="1">Uncharacterized protein</fullName>
    </submittedName>
</protein>
<proteinExistence type="predicted"/>
<accession>A0A814RP77</accession>
<dbReference type="SUPFAM" id="SSF56672">
    <property type="entry name" value="DNA/RNA polymerases"/>
    <property type="match status" value="1"/>
</dbReference>
<organism evidence="1 2">
    <name type="scientific">Brachionus calyciflorus</name>
    <dbReference type="NCBI Taxonomy" id="104777"/>
    <lineage>
        <taxon>Eukaryota</taxon>
        <taxon>Metazoa</taxon>
        <taxon>Spiralia</taxon>
        <taxon>Gnathifera</taxon>
        <taxon>Rotifera</taxon>
        <taxon>Eurotatoria</taxon>
        <taxon>Monogononta</taxon>
        <taxon>Pseudotrocha</taxon>
        <taxon>Ploima</taxon>
        <taxon>Brachionidae</taxon>
        <taxon>Brachionus</taxon>
    </lineage>
</organism>
<feature type="non-terminal residue" evidence="1">
    <location>
        <position position="1"/>
    </location>
</feature>
<evidence type="ECO:0000313" key="2">
    <source>
        <dbReference type="Proteomes" id="UP000663879"/>
    </source>
</evidence>
<dbReference type="InterPro" id="IPR043502">
    <property type="entry name" value="DNA/RNA_pol_sf"/>
</dbReference>
<gene>
    <name evidence="1" type="ORF">OXX778_LOCUS22705</name>
</gene>
<dbReference type="OrthoDB" id="3863715at2759"/>
<dbReference type="Gene3D" id="3.10.10.10">
    <property type="entry name" value="HIV Type 1 Reverse Transcriptase, subunit A, domain 1"/>
    <property type="match status" value="1"/>
</dbReference>
<reference evidence="1" key="1">
    <citation type="submission" date="2021-02" db="EMBL/GenBank/DDBJ databases">
        <authorList>
            <person name="Nowell W R."/>
        </authorList>
    </citation>
    <scope>NUCLEOTIDE SEQUENCE</scope>
    <source>
        <strain evidence="1">Ploen Becks lab</strain>
    </source>
</reference>